<feature type="repeat" description="PPR" evidence="2">
    <location>
        <begin position="74"/>
        <end position="108"/>
    </location>
</feature>
<dbReference type="NCBIfam" id="TIGR00756">
    <property type="entry name" value="PPR"/>
    <property type="match status" value="1"/>
</dbReference>
<reference evidence="3 4" key="1">
    <citation type="journal article" date="2020" name="IScience">
        <title>Genome Sequencing of the Endangered Kingdonia uniflora (Circaeasteraceae, Ranunculales) Reveals Potential Mechanisms of Evolutionary Specialization.</title>
        <authorList>
            <person name="Sun Y."/>
            <person name="Deng T."/>
            <person name="Zhang A."/>
            <person name="Moore M.J."/>
            <person name="Landis J.B."/>
            <person name="Lin N."/>
            <person name="Zhang H."/>
            <person name="Zhang X."/>
            <person name="Huang J."/>
            <person name="Zhang X."/>
            <person name="Sun H."/>
            <person name="Wang H."/>
        </authorList>
    </citation>
    <scope>NUCLEOTIDE SEQUENCE [LARGE SCALE GENOMIC DNA]</scope>
    <source>
        <strain evidence="3">TB1705</strain>
        <tissue evidence="3">Leaf</tissue>
    </source>
</reference>
<dbReference type="FunFam" id="1.25.40.10:FF:001103">
    <property type="entry name" value="Glycerol-3-phosphate dehydrogenase [NAD(+)]"/>
    <property type="match status" value="1"/>
</dbReference>
<organism evidence="3 4">
    <name type="scientific">Kingdonia uniflora</name>
    <dbReference type="NCBI Taxonomy" id="39325"/>
    <lineage>
        <taxon>Eukaryota</taxon>
        <taxon>Viridiplantae</taxon>
        <taxon>Streptophyta</taxon>
        <taxon>Embryophyta</taxon>
        <taxon>Tracheophyta</taxon>
        <taxon>Spermatophyta</taxon>
        <taxon>Magnoliopsida</taxon>
        <taxon>Ranunculales</taxon>
        <taxon>Circaeasteraceae</taxon>
        <taxon>Kingdonia</taxon>
    </lineage>
</organism>
<evidence type="ECO:0000256" key="2">
    <source>
        <dbReference type="PROSITE-ProRule" id="PRU00708"/>
    </source>
</evidence>
<dbReference type="EMBL" id="JACGCM010002885">
    <property type="protein sequence ID" value="KAF6134240.1"/>
    <property type="molecule type" value="Genomic_DNA"/>
</dbReference>
<keyword evidence="1" id="KW-0677">Repeat</keyword>
<dbReference type="Pfam" id="PF13041">
    <property type="entry name" value="PPR_2"/>
    <property type="match status" value="1"/>
</dbReference>
<evidence type="ECO:0008006" key="5">
    <source>
        <dbReference type="Google" id="ProtNLM"/>
    </source>
</evidence>
<evidence type="ECO:0000313" key="4">
    <source>
        <dbReference type="Proteomes" id="UP000541444"/>
    </source>
</evidence>
<name>A0A7J7KV59_9MAGN</name>
<dbReference type="Gene3D" id="1.25.40.10">
    <property type="entry name" value="Tetratricopeptide repeat domain"/>
    <property type="match status" value="1"/>
</dbReference>
<evidence type="ECO:0000256" key="1">
    <source>
        <dbReference type="ARBA" id="ARBA00022737"/>
    </source>
</evidence>
<dbReference type="InterPro" id="IPR002885">
    <property type="entry name" value="PPR_rpt"/>
</dbReference>
<protein>
    <recommendedName>
        <fullName evidence="5">Pentatricopeptide repeat-containing protein</fullName>
    </recommendedName>
</protein>
<dbReference type="PANTHER" id="PTHR47926:SF476">
    <property type="entry name" value="PENTATRICOPEPTIDE REPEAT-CONTAINING PROTEIN"/>
    <property type="match status" value="1"/>
</dbReference>
<dbReference type="InterPro" id="IPR011990">
    <property type="entry name" value="TPR-like_helical_dom_sf"/>
</dbReference>
<proteinExistence type="predicted"/>
<dbReference type="AlphaFoldDB" id="A0A7J7KV59"/>
<comment type="caution">
    <text evidence="3">The sequence shown here is derived from an EMBL/GenBank/DDBJ whole genome shotgun (WGS) entry which is preliminary data.</text>
</comment>
<dbReference type="OrthoDB" id="731210at2759"/>
<sequence length="213" mass="24577">MQWETTPSEFTFSTILAACANIFALAQGNQIHCYMLRNGYDMDVVANGALVDMYSKCRCIEYAINIFEEAVSMNLILWNYMVLGCIHNGKGRGVFKLFVLMKEKGIKADHVTFQGVLRACISEGFVDLGKHYFESMSAEYYVIPRLEHYESMIELFSRKACMDELETFVHNMPFEPTVPVLKRVINACKEHRHSGMEEWAVERLNERNRSTPF</sequence>
<keyword evidence="4" id="KW-1185">Reference proteome</keyword>
<dbReference type="GO" id="GO:0003723">
    <property type="term" value="F:RNA binding"/>
    <property type="evidence" value="ECO:0007669"/>
    <property type="project" value="InterPro"/>
</dbReference>
<dbReference type="Proteomes" id="UP000541444">
    <property type="component" value="Unassembled WGS sequence"/>
</dbReference>
<gene>
    <name evidence="3" type="ORF">GIB67_010039</name>
</gene>
<dbReference type="PROSITE" id="PS51375">
    <property type="entry name" value="PPR"/>
    <property type="match status" value="1"/>
</dbReference>
<dbReference type="InterPro" id="IPR046960">
    <property type="entry name" value="PPR_At4g14850-like_plant"/>
</dbReference>
<accession>A0A7J7KV59</accession>
<dbReference type="PANTHER" id="PTHR47926">
    <property type="entry name" value="PENTATRICOPEPTIDE REPEAT-CONTAINING PROTEIN"/>
    <property type="match status" value="1"/>
</dbReference>
<dbReference type="GO" id="GO:0009451">
    <property type="term" value="P:RNA modification"/>
    <property type="evidence" value="ECO:0007669"/>
    <property type="project" value="InterPro"/>
</dbReference>
<evidence type="ECO:0000313" key="3">
    <source>
        <dbReference type="EMBL" id="KAF6134240.1"/>
    </source>
</evidence>